<dbReference type="Proteomes" id="UP000190626">
    <property type="component" value="Unassembled WGS sequence"/>
</dbReference>
<dbReference type="InterPro" id="IPR005667">
    <property type="entry name" value="Sulph_transpt2"/>
</dbReference>
<evidence type="ECO:0000256" key="6">
    <source>
        <dbReference type="ARBA" id="ARBA00023032"/>
    </source>
</evidence>
<feature type="transmembrane region" description="Helical" evidence="9">
    <location>
        <begin position="249"/>
        <end position="269"/>
    </location>
</feature>
<dbReference type="EMBL" id="MBTG01000066">
    <property type="protein sequence ID" value="OPH47278.1"/>
    <property type="molecule type" value="Genomic_DNA"/>
</dbReference>
<dbReference type="SUPFAM" id="SSF161098">
    <property type="entry name" value="MetI-like"/>
    <property type="match status" value="1"/>
</dbReference>
<feature type="transmembrane region" description="Helical" evidence="9">
    <location>
        <begin position="23"/>
        <end position="42"/>
    </location>
</feature>
<dbReference type="CDD" id="cd06261">
    <property type="entry name" value="TM_PBP2"/>
    <property type="match status" value="1"/>
</dbReference>
<evidence type="ECO:0000256" key="4">
    <source>
        <dbReference type="ARBA" id="ARBA00022692"/>
    </source>
</evidence>
<comment type="subunit">
    <text evidence="2">The complex is composed of two ATP-binding proteins (CysA), two transmembrane proteins (CysT and CysW) and a solute-binding protein (CysP).</text>
</comment>
<comment type="caution">
    <text evidence="11">The sequence shown here is derived from an EMBL/GenBank/DDBJ whole genome shotgun (WGS) entry which is preliminary data.</text>
</comment>
<dbReference type="NCBIfam" id="TIGR00969">
    <property type="entry name" value="3a0106s02"/>
    <property type="match status" value="1"/>
</dbReference>
<sequence length="277" mass="30189">MINTFRWCNVGNKVFKATVRSVLIGYLIVLLLIPIGSIYVKGFSLGWDPFWKEVTGPLAWKSILLTIKLSVISTVIEAIVGTIIAYVLVRYTFRGKSILNSMVDLPFSLPTSVAGLMFLTLLGPSSPLGVWLDHVGIKLLYNQTAIIIGLVFVTFPFVIRTVQPLLEQLDPAEEQASFTLGAGKFYTFLRIVFPAIFPGIIAGSMLAFSRSLAEFGAISLISGNLPGKTMVASVYIYGETQNFNPEGAAAISIVLLTLSVLILWIINVLTRGKGRLA</sequence>
<dbReference type="NCBIfam" id="TIGR02139">
    <property type="entry name" value="permease_CysT"/>
    <property type="match status" value="1"/>
</dbReference>
<dbReference type="InterPro" id="IPR035906">
    <property type="entry name" value="MetI-like_sf"/>
</dbReference>
<dbReference type="Pfam" id="PF00528">
    <property type="entry name" value="BPD_transp_1"/>
    <property type="match status" value="1"/>
</dbReference>
<keyword evidence="7 9" id="KW-0472">Membrane</keyword>
<keyword evidence="4 9" id="KW-0812">Transmembrane</keyword>
<evidence type="ECO:0000259" key="10">
    <source>
        <dbReference type="PROSITE" id="PS50928"/>
    </source>
</evidence>
<keyword evidence="12" id="KW-1185">Reference proteome</keyword>
<dbReference type="OrthoDB" id="9795403at2"/>
<dbReference type="PROSITE" id="PS50928">
    <property type="entry name" value="ABC_TM1"/>
    <property type="match status" value="1"/>
</dbReference>
<dbReference type="AlphaFoldDB" id="A0A1V4H7V6"/>
<feature type="transmembrane region" description="Helical" evidence="9">
    <location>
        <begin position="188"/>
        <end position="208"/>
    </location>
</feature>
<dbReference type="GO" id="GO:0015419">
    <property type="term" value="F:ABC-type sulfate transporter activity"/>
    <property type="evidence" value="ECO:0007669"/>
    <property type="project" value="UniProtKB-UniRule"/>
</dbReference>
<proteinExistence type="inferred from homology"/>
<gene>
    <name evidence="11" type="ORF">BC351_12330</name>
</gene>
<evidence type="ECO:0000256" key="3">
    <source>
        <dbReference type="ARBA" id="ARBA00022448"/>
    </source>
</evidence>
<feature type="transmembrane region" description="Helical" evidence="9">
    <location>
        <begin position="215"/>
        <end position="237"/>
    </location>
</feature>
<dbReference type="PANTHER" id="PTHR30406:SF8">
    <property type="entry name" value="SULFATE TRANSPORT SYSTEM PERMEASE PROTEIN CYST"/>
    <property type="match status" value="1"/>
</dbReference>
<name>A0A1V4H7V6_9BACL</name>
<keyword evidence="3 9" id="KW-0813">Transport</keyword>
<keyword evidence="6 9" id="KW-0764">Sulfate transport</keyword>
<comment type="caution">
    <text evidence="9">Lacks conserved residue(s) required for the propagation of feature annotation.</text>
</comment>
<dbReference type="InterPro" id="IPR011865">
    <property type="entry name" value="CysT_permease"/>
</dbReference>
<evidence type="ECO:0000313" key="12">
    <source>
        <dbReference type="Proteomes" id="UP000190626"/>
    </source>
</evidence>
<feature type="transmembrane region" description="Helical" evidence="9">
    <location>
        <begin position="139"/>
        <end position="159"/>
    </location>
</feature>
<accession>A0A1V4H7V6</accession>
<comment type="function">
    <text evidence="9">Part of the ABC transporter complex (TC 3.A.1.6.1) involved in sulfate/thiosulfate import.</text>
</comment>
<evidence type="ECO:0000256" key="9">
    <source>
        <dbReference type="RuleBase" id="RU366001"/>
    </source>
</evidence>
<evidence type="ECO:0000256" key="2">
    <source>
        <dbReference type="ARBA" id="ARBA00011779"/>
    </source>
</evidence>
<evidence type="ECO:0000313" key="11">
    <source>
        <dbReference type="EMBL" id="OPH47278.1"/>
    </source>
</evidence>
<evidence type="ECO:0000256" key="7">
    <source>
        <dbReference type="ARBA" id="ARBA00023136"/>
    </source>
</evidence>
<dbReference type="GO" id="GO:0005886">
    <property type="term" value="C:plasma membrane"/>
    <property type="evidence" value="ECO:0007669"/>
    <property type="project" value="InterPro"/>
</dbReference>
<evidence type="ECO:0000256" key="8">
    <source>
        <dbReference type="ARBA" id="ARBA00025323"/>
    </source>
</evidence>
<reference evidence="12" key="1">
    <citation type="submission" date="2016-07" db="EMBL/GenBank/DDBJ databases">
        <authorList>
            <person name="Florea S."/>
            <person name="Webb J.S."/>
            <person name="Jaromczyk J."/>
            <person name="Schardl C.L."/>
        </authorList>
    </citation>
    <scope>NUCLEOTIDE SEQUENCE [LARGE SCALE GENOMIC DNA]</scope>
    <source>
        <strain evidence="12">CY1</strain>
    </source>
</reference>
<dbReference type="InterPro" id="IPR000515">
    <property type="entry name" value="MetI-like"/>
</dbReference>
<comment type="function">
    <text evidence="8">Part of the ABC transporter complex CysAWTP (TC 3.A.1.6.1) involved in sulfate/thiosulfate import. Probably responsible for the translocation of the substrate across the membrane.</text>
</comment>
<comment type="similarity">
    <text evidence="9">Belongs to the binding-protein-dependent transport system permease family. CysTW subfamily.</text>
</comment>
<feature type="transmembrane region" description="Helical" evidence="9">
    <location>
        <begin position="63"/>
        <end position="89"/>
    </location>
</feature>
<comment type="subcellular location">
    <subcellularLocation>
        <location evidence="1">Membrane</location>
        <topology evidence="1">Multi-pass membrane protein</topology>
    </subcellularLocation>
</comment>
<evidence type="ECO:0000256" key="5">
    <source>
        <dbReference type="ARBA" id="ARBA00022989"/>
    </source>
</evidence>
<evidence type="ECO:0000256" key="1">
    <source>
        <dbReference type="ARBA" id="ARBA00004141"/>
    </source>
</evidence>
<organism evidence="11 12">
    <name type="scientific">Paenibacillus ferrarius</name>
    <dbReference type="NCBI Taxonomy" id="1469647"/>
    <lineage>
        <taxon>Bacteria</taxon>
        <taxon>Bacillati</taxon>
        <taxon>Bacillota</taxon>
        <taxon>Bacilli</taxon>
        <taxon>Bacillales</taxon>
        <taxon>Paenibacillaceae</taxon>
        <taxon>Paenibacillus</taxon>
    </lineage>
</organism>
<protein>
    <recommendedName>
        <fullName evidence="9">Sulfate transport system permease protein CysT</fullName>
    </recommendedName>
</protein>
<feature type="domain" description="ABC transmembrane type-1" evidence="10">
    <location>
        <begin position="63"/>
        <end position="266"/>
    </location>
</feature>
<dbReference type="Gene3D" id="1.10.3720.10">
    <property type="entry name" value="MetI-like"/>
    <property type="match status" value="1"/>
</dbReference>
<dbReference type="PANTHER" id="PTHR30406">
    <property type="entry name" value="SULFATE TRANSPORT SYSTEM PERMEASE PROTEIN"/>
    <property type="match status" value="1"/>
</dbReference>
<keyword evidence="5 9" id="KW-1133">Transmembrane helix</keyword>
<dbReference type="STRING" id="1469647.BC351_12330"/>